<evidence type="ECO:0000256" key="2">
    <source>
        <dbReference type="ARBA" id="ARBA00022448"/>
    </source>
</evidence>
<keyword evidence="6 19" id="KW-1133">Transmembrane helix</keyword>
<evidence type="ECO:0000256" key="1">
    <source>
        <dbReference type="ARBA" id="ARBA00003328"/>
    </source>
</evidence>
<accession>A0A8I3MIH5</accession>
<dbReference type="InterPro" id="IPR006201">
    <property type="entry name" value="Neur_channel"/>
</dbReference>
<feature type="region of interest" description="Disordered" evidence="20">
    <location>
        <begin position="467"/>
        <end position="552"/>
    </location>
</feature>
<dbReference type="GO" id="GO:0045202">
    <property type="term" value="C:synapse"/>
    <property type="evidence" value="ECO:0000318"/>
    <property type="project" value="GO_Central"/>
</dbReference>
<proteinExistence type="inferred from homology"/>
<dbReference type="Ensembl" id="ENSCAFT00845006399.1">
    <property type="protein sequence ID" value="ENSCAFP00845005083.1"/>
    <property type="gene ID" value="ENSCAFG00845003576.1"/>
</dbReference>
<evidence type="ECO:0000256" key="17">
    <source>
        <dbReference type="ARBA" id="ARBA00034430"/>
    </source>
</evidence>
<dbReference type="PANTHER" id="PTHR18945">
    <property type="entry name" value="NEUROTRANSMITTER GATED ION CHANNEL"/>
    <property type="match status" value="1"/>
</dbReference>
<sequence length="679" mass="73147">QKTRDVTCVGQLTQRKTAQVGSRGTPPARQAAGGAEAKNEELHLYHHLFDNYDPGSRPVKEPEDTVTITLKVTLTNLISLNEKEETLTTSVWIGIDWQDYRLNYSKDDFGGVETLRVPSELVWLPEIVLENNIDGQFGVAYDANVLIYEGGYVSWLPPAIYRSTCAVEVTYFPFDWQNCSLVFRWDKLLRGGGQGRGWGAVGRRAGGRGRGGAAREWDVGVPPPSSWGGGAGPWLRSSQTYNAEEVDFVFAVDDDGETISKIDIDTEAYTENGEWAIDFCPGLIRRPNGASAGDPGVVDIIYTLIIRRKPLFYVINIIVPCVLISGLVLLAYFLPAQAGGQKCTVSINVLLAQTVFLFLIAQKIPETSLSVPMLGRYLIFVMVVATIIVMNCVIVLNVSLRTPTTHAMSPRLRHVLLEQLPSLLGSSAPPEAPRAAPPPRRASSVGLLLRAEELILKKPRSELVFEGQRHRHGAWTGEPRGAGGPAGARAAGASRSDTPLPLSLAPRRPSSCPLPEPGRRRPRDPLLRGGCELRGREHAEPGGLQRGGAAGGGGGRLEAASLWLRGTRSFVSAPPLPRRCPTGCAWGRPWITSASGPPWCCSAWGPASFSLGATSTKCLSCPTHRACSRLPHPVPGAGWGGGLLYGDPLPTSLLSTARPPLINRSFANLTRGVACACGM</sequence>
<dbReference type="Reactome" id="R-CFA-629587">
    <property type="pathway name" value="Highly sodium permeable postsynaptic acetylcholine nicotinic receptors"/>
</dbReference>
<keyword evidence="9 19" id="KW-0472">Membrane</keyword>
<comment type="subcellular location">
    <subcellularLocation>
        <location evidence="16">Postsynaptic cell membrane</location>
        <topology evidence="16">Multi-pass membrane protein</topology>
    </subcellularLocation>
</comment>
<keyword evidence="4 19" id="KW-0812">Transmembrane</keyword>
<keyword evidence="10" id="KW-1015">Disulfide bond</keyword>
<feature type="transmembrane region" description="Helical" evidence="19">
    <location>
        <begin position="311"/>
        <end position="333"/>
    </location>
</feature>
<dbReference type="GO" id="GO:0043005">
    <property type="term" value="C:neuron projection"/>
    <property type="evidence" value="ECO:0000318"/>
    <property type="project" value="GO_Central"/>
</dbReference>
<dbReference type="GO" id="GO:0007268">
    <property type="term" value="P:chemical synaptic transmission"/>
    <property type="evidence" value="ECO:0000318"/>
    <property type="project" value="GO_Central"/>
</dbReference>
<protein>
    <submittedName>
        <fullName evidence="23">Cholinergic receptor nicotinic epsilon subunit</fullName>
    </submittedName>
</protein>
<feature type="region of interest" description="Disordered" evidence="20">
    <location>
        <begin position="15"/>
        <end position="35"/>
    </location>
</feature>
<dbReference type="GeneTree" id="ENSGT00940000160933"/>
<dbReference type="AlphaFoldDB" id="A0A8I3MIH5"/>
<dbReference type="InterPro" id="IPR038050">
    <property type="entry name" value="Neuro_actylchol_rec"/>
</dbReference>
<feature type="compositionally biased region" description="Basic and acidic residues" evidence="20">
    <location>
        <begin position="517"/>
        <end position="540"/>
    </location>
</feature>
<dbReference type="GO" id="GO:0003009">
    <property type="term" value="P:skeletal muscle contraction"/>
    <property type="evidence" value="ECO:0000318"/>
    <property type="project" value="GO_Central"/>
</dbReference>
<dbReference type="SMR" id="A0A8I3MIH5"/>
<dbReference type="Gene3D" id="1.20.58.390">
    <property type="entry name" value="Neurotransmitter-gated ion-channel transmembrane domain"/>
    <property type="match status" value="1"/>
</dbReference>
<dbReference type="Proteomes" id="UP000805418">
    <property type="component" value="Chromosome 5"/>
</dbReference>
<comment type="catalytic activity">
    <reaction evidence="18">
        <text>Na(+)(in) = Na(+)(out)</text>
        <dbReference type="Rhea" id="RHEA:34963"/>
        <dbReference type="ChEBI" id="CHEBI:29101"/>
    </reaction>
</comment>
<dbReference type="InterPro" id="IPR002394">
    <property type="entry name" value="Nicotinic_acetylcholine_rcpt"/>
</dbReference>
<evidence type="ECO:0000256" key="6">
    <source>
        <dbReference type="ARBA" id="ARBA00022989"/>
    </source>
</evidence>
<keyword evidence="8 19" id="KW-0406">Ion transport</keyword>
<evidence type="ECO:0000259" key="21">
    <source>
        <dbReference type="Pfam" id="PF02931"/>
    </source>
</evidence>
<keyword evidence="13" id="KW-0628">Postsynaptic cell membrane</keyword>
<dbReference type="PROSITE" id="PS00236">
    <property type="entry name" value="NEUROTR_ION_CHANNEL"/>
    <property type="match status" value="1"/>
</dbReference>
<gene>
    <name evidence="23" type="primary">CHRNE</name>
</gene>
<dbReference type="InterPro" id="IPR018000">
    <property type="entry name" value="Neurotransmitter_ion_chnl_CS"/>
</dbReference>
<keyword evidence="2 19" id="KW-0813">Transport</keyword>
<dbReference type="GO" id="GO:0005892">
    <property type="term" value="C:acetylcholine-gated channel complex"/>
    <property type="evidence" value="ECO:0000318"/>
    <property type="project" value="GO_Central"/>
</dbReference>
<dbReference type="SUPFAM" id="SSF63712">
    <property type="entry name" value="Nicotinic receptor ligand binding domain-like"/>
    <property type="match status" value="1"/>
</dbReference>
<evidence type="ECO:0000256" key="5">
    <source>
        <dbReference type="ARBA" id="ARBA00022729"/>
    </source>
</evidence>
<evidence type="ECO:0000313" key="24">
    <source>
        <dbReference type="Proteomes" id="UP000805418"/>
    </source>
</evidence>
<comment type="catalytic activity">
    <reaction evidence="17">
        <text>K(+)(in) = K(+)(out)</text>
        <dbReference type="Rhea" id="RHEA:29463"/>
        <dbReference type="ChEBI" id="CHEBI:29103"/>
    </reaction>
</comment>
<keyword evidence="14" id="KW-1071">Ligand-gated ion channel</keyword>
<feature type="compositionally biased region" description="Low complexity" evidence="20">
    <location>
        <begin position="487"/>
        <end position="513"/>
    </location>
</feature>
<keyword evidence="12" id="KW-0325">Glycoprotein</keyword>
<dbReference type="Pfam" id="PF02931">
    <property type="entry name" value="Neur_chan_LBD"/>
    <property type="match status" value="1"/>
</dbReference>
<dbReference type="PRINTS" id="PR00254">
    <property type="entry name" value="NICOTINICR"/>
</dbReference>
<dbReference type="GO" id="GO:0022848">
    <property type="term" value="F:acetylcholine-gated monoatomic cation-selective channel activity"/>
    <property type="evidence" value="ECO:0000318"/>
    <property type="project" value="GO_Central"/>
</dbReference>
<dbReference type="GO" id="GO:0095500">
    <property type="term" value="P:acetylcholine receptor signaling pathway"/>
    <property type="evidence" value="ECO:0000318"/>
    <property type="project" value="GO_Central"/>
</dbReference>
<dbReference type="GO" id="GO:0051899">
    <property type="term" value="P:membrane depolarization"/>
    <property type="evidence" value="ECO:0000318"/>
    <property type="project" value="GO_Central"/>
</dbReference>
<evidence type="ECO:0000256" key="11">
    <source>
        <dbReference type="ARBA" id="ARBA00023170"/>
    </source>
</evidence>
<feature type="domain" description="Neurotransmitter-gated ion-channel transmembrane" evidence="22">
    <location>
        <begin position="317"/>
        <end position="486"/>
    </location>
</feature>
<evidence type="ECO:0000256" key="9">
    <source>
        <dbReference type="ARBA" id="ARBA00023136"/>
    </source>
</evidence>
<evidence type="ECO:0000256" key="3">
    <source>
        <dbReference type="ARBA" id="ARBA00022475"/>
    </source>
</evidence>
<keyword evidence="7" id="KW-0770">Synapse</keyword>
<dbReference type="GO" id="GO:0031594">
    <property type="term" value="C:neuromuscular junction"/>
    <property type="evidence" value="ECO:0007669"/>
    <property type="project" value="Ensembl"/>
</dbReference>
<evidence type="ECO:0000256" key="14">
    <source>
        <dbReference type="ARBA" id="ARBA00023286"/>
    </source>
</evidence>
<dbReference type="CDD" id="cd19064">
    <property type="entry name" value="LGIC_TM_nAChR"/>
    <property type="match status" value="1"/>
</dbReference>
<dbReference type="SUPFAM" id="SSF90112">
    <property type="entry name" value="Neurotransmitter-gated ion-channel transmembrane pore"/>
    <property type="match status" value="1"/>
</dbReference>
<evidence type="ECO:0000256" key="15">
    <source>
        <dbReference type="ARBA" id="ARBA00023303"/>
    </source>
</evidence>
<feature type="transmembrane region" description="Helical" evidence="19">
    <location>
        <begin position="377"/>
        <end position="400"/>
    </location>
</feature>
<name>A0A8I3MIH5_CANLF</name>
<comment type="similarity">
    <text evidence="19">Belongs to the ligand-gated ion channel (TC 1.A.9) family.</text>
</comment>
<dbReference type="InterPro" id="IPR036719">
    <property type="entry name" value="Neuro-gated_channel_TM_sf"/>
</dbReference>
<evidence type="ECO:0000256" key="12">
    <source>
        <dbReference type="ARBA" id="ARBA00023180"/>
    </source>
</evidence>
<evidence type="ECO:0000256" key="10">
    <source>
        <dbReference type="ARBA" id="ARBA00023157"/>
    </source>
</evidence>
<dbReference type="Gene3D" id="2.70.170.10">
    <property type="entry name" value="Neurotransmitter-gated ion-channel ligand-binding domain"/>
    <property type="match status" value="1"/>
</dbReference>
<reference evidence="23" key="3">
    <citation type="submission" date="2025-09" db="UniProtKB">
        <authorList>
            <consortium name="Ensembl"/>
        </authorList>
    </citation>
    <scope>IDENTIFICATION</scope>
    <source>
        <strain evidence="23">Boxer</strain>
    </source>
</reference>
<evidence type="ECO:0000259" key="22">
    <source>
        <dbReference type="Pfam" id="PF02932"/>
    </source>
</evidence>
<dbReference type="GO" id="GO:0034220">
    <property type="term" value="P:monoatomic ion transmembrane transport"/>
    <property type="evidence" value="ECO:0000318"/>
    <property type="project" value="GO_Central"/>
</dbReference>
<organism evidence="23 24">
    <name type="scientific">Canis lupus familiaris</name>
    <name type="common">Dog</name>
    <name type="synonym">Canis familiaris</name>
    <dbReference type="NCBI Taxonomy" id="9615"/>
    <lineage>
        <taxon>Eukaryota</taxon>
        <taxon>Metazoa</taxon>
        <taxon>Chordata</taxon>
        <taxon>Craniata</taxon>
        <taxon>Vertebrata</taxon>
        <taxon>Euteleostomi</taxon>
        <taxon>Mammalia</taxon>
        <taxon>Eutheria</taxon>
        <taxon>Laurasiatheria</taxon>
        <taxon>Carnivora</taxon>
        <taxon>Caniformia</taxon>
        <taxon>Canidae</taxon>
        <taxon>Canis</taxon>
    </lineage>
</organism>
<reference evidence="23" key="1">
    <citation type="submission" date="2020-03" db="EMBL/GenBank/DDBJ databases">
        <title>Long-read based genome assembly of a Labrador retriever dog.</title>
        <authorList>
            <person name="Eory L."/>
            <person name="Zhang W."/>
            <person name="Schoenebeck J."/>
        </authorList>
    </citation>
    <scope>NUCLEOTIDE SEQUENCE [LARGE SCALE GENOMIC DNA]</scope>
    <source>
        <strain evidence="23">Labrador retriever</strain>
    </source>
</reference>
<feature type="transmembrane region" description="Helical" evidence="19">
    <location>
        <begin position="345"/>
        <end position="365"/>
    </location>
</feature>
<evidence type="ECO:0000256" key="16">
    <source>
        <dbReference type="ARBA" id="ARBA00034104"/>
    </source>
</evidence>
<dbReference type="Pfam" id="PF02932">
    <property type="entry name" value="Neur_chan_memb"/>
    <property type="match status" value="1"/>
</dbReference>
<feature type="domain" description="Neurotransmitter-gated ion-channel ligand-binding" evidence="21">
    <location>
        <begin position="43"/>
        <end position="183"/>
    </location>
</feature>
<evidence type="ECO:0000256" key="18">
    <source>
        <dbReference type="ARBA" id="ARBA00036239"/>
    </source>
</evidence>
<evidence type="ECO:0000256" key="7">
    <source>
        <dbReference type="ARBA" id="ARBA00023018"/>
    </source>
</evidence>
<dbReference type="InterPro" id="IPR006202">
    <property type="entry name" value="Neur_chan_lig-bd"/>
</dbReference>
<evidence type="ECO:0000256" key="19">
    <source>
        <dbReference type="RuleBase" id="RU000687"/>
    </source>
</evidence>
<evidence type="ECO:0000256" key="13">
    <source>
        <dbReference type="ARBA" id="ARBA00023257"/>
    </source>
</evidence>
<keyword evidence="3" id="KW-1003">Cell membrane</keyword>
<dbReference type="InterPro" id="IPR006029">
    <property type="entry name" value="Neurotrans-gated_channel_TM"/>
</dbReference>
<dbReference type="PRINTS" id="PR00252">
    <property type="entry name" value="NRIONCHANNEL"/>
</dbReference>
<evidence type="ECO:0000256" key="20">
    <source>
        <dbReference type="SAM" id="MobiDB-lite"/>
    </source>
</evidence>
<keyword evidence="11" id="KW-0675">Receptor</keyword>
<dbReference type="InterPro" id="IPR036734">
    <property type="entry name" value="Neur_chan_lig-bd_sf"/>
</dbReference>
<keyword evidence="5" id="KW-0732">Signal</keyword>
<dbReference type="FunCoup" id="A0A8I3MIH5">
    <property type="interactions" value="13"/>
</dbReference>
<dbReference type="GO" id="GO:0005886">
    <property type="term" value="C:plasma membrane"/>
    <property type="evidence" value="ECO:0000318"/>
    <property type="project" value="GO_Central"/>
</dbReference>
<keyword evidence="24" id="KW-1185">Reference proteome</keyword>
<dbReference type="GO" id="GO:0015464">
    <property type="term" value="F:acetylcholine receptor activity"/>
    <property type="evidence" value="ECO:0000318"/>
    <property type="project" value="GO_Central"/>
</dbReference>
<comment type="function">
    <text evidence="1">After binding acetylcholine, the AChR responds by an extensive change in conformation that affects all subunits and leads to opening of an ion-conducting channel across the plasma membrane.</text>
</comment>
<evidence type="ECO:0000256" key="4">
    <source>
        <dbReference type="ARBA" id="ARBA00022692"/>
    </source>
</evidence>
<evidence type="ECO:0000256" key="8">
    <source>
        <dbReference type="ARBA" id="ARBA00023065"/>
    </source>
</evidence>
<dbReference type="GO" id="GO:0045211">
    <property type="term" value="C:postsynaptic membrane"/>
    <property type="evidence" value="ECO:0007669"/>
    <property type="project" value="UniProtKB-SubCell"/>
</dbReference>
<keyword evidence="15 19" id="KW-0407">Ion channel</keyword>
<evidence type="ECO:0000313" key="23">
    <source>
        <dbReference type="Ensembl" id="ENSCAFP00845005083.1"/>
    </source>
</evidence>
<dbReference type="FunFam" id="2.70.170.10:FF:000012">
    <property type="entry name" value="Nicotinic acetylcholine receptor subunit gamma"/>
    <property type="match status" value="1"/>
</dbReference>
<reference evidence="23" key="2">
    <citation type="submission" date="2025-08" db="UniProtKB">
        <authorList>
            <consortium name="Ensembl"/>
        </authorList>
    </citation>
    <scope>IDENTIFICATION</scope>
    <source>
        <strain evidence="23">Boxer</strain>
    </source>
</reference>
<comment type="caution">
    <text evidence="19">Lacks conserved residue(s) required for the propagation of feature annotation.</text>
</comment>
<dbReference type="FunFam" id="1.20.58.390:FF:000010">
    <property type="entry name" value="Nicotinic acetylcholine receptor subunit epsilon"/>
    <property type="match status" value="1"/>
</dbReference>
<dbReference type="OrthoDB" id="5975154at2759"/>